<protein>
    <submittedName>
        <fullName evidence="1">Uncharacterized protein</fullName>
    </submittedName>
</protein>
<accession>A0A8S5QRV0</accession>
<name>A0A8S5QRV0_9CAUD</name>
<dbReference type="EMBL" id="BK015712">
    <property type="protein sequence ID" value="DAE21539.1"/>
    <property type="molecule type" value="Genomic_DNA"/>
</dbReference>
<reference evidence="1" key="1">
    <citation type="journal article" date="2021" name="Proc. Natl. Acad. Sci. U.S.A.">
        <title>A Catalog of Tens of Thousands of Viruses from Human Metagenomes Reveals Hidden Associations with Chronic Diseases.</title>
        <authorList>
            <person name="Tisza M.J."/>
            <person name="Buck C.B."/>
        </authorList>
    </citation>
    <scope>NUCLEOTIDE SEQUENCE</scope>
    <source>
        <strain evidence="1">CtgXL3</strain>
    </source>
</reference>
<sequence>MNGKIINVFVRKYDTDFKKVTKPCASVYVTGFTKDPTRQSPFGTEIVLGKDKVNKTVSMQKSGTAVEYTYSIDFWSDTQSEFNIMTEQWLLSSSFSKWFNLPVKDSKGLDTTLLCLERTGVISQTEVEENKEADNYRLFHSSQVYSIYTYYEGEVYDAPMVTDVSFDTEVLK</sequence>
<proteinExistence type="predicted"/>
<organism evidence="1">
    <name type="scientific">Myoviridae sp. ctgXL3</name>
    <dbReference type="NCBI Taxonomy" id="2826681"/>
    <lineage>
        <taxon>Viruses</taxon>
        <taxon>Duplodnaviria</taxon>
        <taxon>Heunggongvirae</taxon>
        <taxon>Uroviricota</taxon>
        <taxon>Caudoviricetes</taxon>
    </lineage>
</organism>
<evidence type="ECO:0000313" key="1">
    <source>
        <dbReference type="EMBL" id="DAE21539.1"/>
    </source>
</evidence>